<gene>
    <name evidence="7" type="ordered locus">Desaci_2211</name>
</gene>
<dbReference type="eggNOG" id="COG0840">
    <property type="taxonomic scope" value="Bacteria"/>
</dbReference>
<evidence type="ECO:0000256" key="2">
    <source>
        <dbReference type="ARBA" id="ARBA00029447"/>
    </source>
</evidence>
<dbReference type="EMBL" id="CP003639">
    <property type="protein sequence ID" value="AFM41172.1"/>
    <property type="molecule type" value="Genomic_DNA"/>
</dbReference>
<evidence type="ECO:0000259" key="6">
    <source>
        <dbReference type="PROSITE" id="PS50885"/>
    </source>
</evidence>
<dbReference type="GO" id="GO:0016020">
    <property type="term" value="C:membrane"/>
    <property type="evidence" value="ECO:0007669"/>
    <property type="project" value="InterPro"/>
</dbReference>
<dbReference type="GO" id="GO:0006935">
    <property type="term" value="P:chemotaxis"/>
    <property type="evidence" value="ECO:0007669"/>
    <property type="project" value="InterPro"/>
</dbReference>
<dbReference type="Proteomes" id="UP000002892">
    <property type="component" value="Chromosome"/>
</dbReference>
<keyword evidence="4" id="KW-0812">Transmembrane</keyword>
<dbReference type="PANTHER" id="PTHR32089">
    <property type="entry name" value="METHYL-ACCEPTING CHEMOTAXIS PROTEIN MCPB"/>
    <property type="match status" value="1"/>
</dbReference>
<dbReference type="KEGG" id="dai:Desaci_2211"/>
<dbReference type="Gene3D" id="6.10.340.10">
    <property type="match status" value="1"/>
</dbReference>
<dbReference type="GO" id="GO:0007165">
    <property type="term" value="P:signal transduction"/>
    <property type="evidence" value="ECO:0007669"/>
    <property type="project" value="UniProtKB-KW"/>
</dbReference>
<dbReference type="Pfam" id="PF00015">
    <property type="entry name" value="MCPsignal"/>
    <property type="match status" value="1"/>
</dbReference>
<dbReference type="InterPro" id="IPR003660">
    <property type="entry name" value="HAMP_dom"/>
</dbReference>
<accession>I4D5U8</accession>
<dbReference type="CDD" id="cd11386">
    <property type="entry name" value="MCP_signal"/>
    <property type="match status" value="1"/>
</dbReference>
<dbReference type="SMART" id="SM00283">
    <property type="entry name" value="MA"/>
    <property type="match status" value="1"/>
</dbReference>
<keyword evidence="8" id="KW-1185">Reference proteome</keyword>
<dbReference type="InterPro" id="IPR004089">
    <property type="entry name" value="MCPsignal_dom"/>
</dbReference>
<dbReference type="HOGENOM" id="CLU_000445_107_27_9"/>
<dbReference type="PANTHER" id="PTHR32089:SF112">
    <property type="entry name" value="LYSOZYME-LIKE PROTEIN-RELATED"/>
    <property type="match status" value="1"/>
</dbReference>
<dbReference type="OrthoDB" id="2078696at2"/>
<evidence type="ECO:0000313" key="8">
    <source>
        <dbReference type="Proteomes" id="UP000002892"/>
    </source>
</evidence>
<dbReference type="RefSeq" id="WP_014827175.1">
    <property type="nucleotide sequence ID" value="NC_018068.1"/>
</dbReference>
<dbReference type="PRINTS" id="PR00260">
    <property type="entry name" value="CHEMTRNSDUCR"/>
</dbReference>
<evidence type="ECO:0000256" key="4">
    <source>
        <dbReference type="SAM" id="Phobius"/>
    </source>
</evidence>
<dbReference type="Pfam" id="PF00672">
    <property type="entry name" value="HAMP"/>
    <property type="match status" value="1"/>
</dbReference>
<evidence type="ECO:0000256" key="3">
    <source>
        <dbReference type="PROSITE-ProRule" id="PRU00284"/>
    </source>
</evidence>
<name>I4D5U8_DESAJ</name>
<feature type="transmembrane region" description="Helical" evidence="4">
    <location>
        <begin position="198"/>
        <end position="220"/>
    </location>
</feature>
<proteinExistence type="inferred from homology"/>
<feature type="domain" description="HAMP" evidence="6">
    <location>
        <begin position="221"/>
        <end position="274"/>
    </location>
</feature>
<dbReference type="STRING" id="646529.Desaci_2211"/>
<dbReference type="Gene3D" id="1.10.287.950">
    <property type="entry name" value="Methyl-accepting chemotaxis protein"/>
    <property type="match status" value="1"/>
</dbReference>
<evidence type="ECO:0000313" key="7">
    <source>
        <dbReference type="EMBL" id="AFM41172.1"/>
    </source>
</evidence>
<keyword evidence="1 3" id="KW-0807">Transducer</keyword>
<feature type="transmembrane region" description="Helical" evidence="4">
    <location>
        <begin position="20"/>
        <end position="42"/>
    </location>
</feature>
<comment type="similarity">
    <text evidence="2">Belongs to the methyl-accepting chemotaxis (MCP) protein family.</text>
</comment>
<dbReference type="PROSITE" id="PS50111">
    <property type="entry name" value="CHEMOTAXIS_TRANSDUC_2"/>
    <property type="match status" value="1"/>
</dbReference>
<feature type="domain" description="Methyl-accepting transducer" evidence="5">
    <location>
        <begin position="293"/>
        <end position="529"/>
    </location>
</feature>
<dbReference type="AlphaFoldDB" id="I4D5U8"/>
<dbReference type="InterPro" id="IPR004090">
    <property type="entry name" value="Chemotax_Me-accpt_rcpt"/>
</dbReference>
<reference evidence="7 8" key="1">
    <citation type="journal article" date="2012" name="J. Bacteriol.">
        <title>Complete genome sequences of Desulfosporosinus orientis DSM765T, Desulfosporosinus youngiae DSM17734T, Desulfosporosinus meridiei DSM13257T, and Desulfosporosinus acidiphilus DSM22704T.</title>
        <authorList>
            <person name="Pester M."/>
            <person name="Brambilla E."/>
            <person name="Alazard D."/>
            <person name="Rattei T."/>
            <person name="Weinmaier T."/>
            <person name="Han J."/>
            <person name="Lucas S."/>
            <person name="Lapidus A."/>
            <person name="Cheng J.F."/>
            <person name="Goodwin L."/>
            <person name="Pitluck S."/>
            <person name="Peters L."/>
            <person name="Ovchinnikova G."/>
            <person name="Teshima H."/>
            <person name="Detter J.C."/>
            <person name="Han C.S."/>
            <person name="Tapia R."/>
            <person name="Land M.L."/>
            <person name="Hauser L."/>
            <person name="Kyrpides N.C."/>
            <person name="Ivanova N.N."/>
            <person name="Pagani I."/>
            <person name="Huntmann M."/>
            <person name="Wei C.L."/>
            <person name="Davenport K.W."/>
            <person name="Daligault H."/>
            <person name="Chain P.S."/>
            <person name="Chen A."/>
            <person name="Mavromatis K."/>
            <person name="Markowitz V."/>
            <person name="Szeto E."/>
            <person name="Mikhailova N."/>
            <person name="Pati A."/>
            <person name="Wagner M."/>
            <person name="Woyke T."/>
            <person name="Ollivier B."/>
            <person name="Klenk H.P."/>
            <person name="Spring S."/>
            <person name="Loy A."/>
        </authorList>
    </citation>
    <scope>NUCLEOTIDE SEQUENCE [LARGE SCALE GENOMIC DNA]</scope>
    <source>
        <strain evidence="8">DSM 22704 / JCM 16185 / SJ4</strain>
    </source>
</reference>
<evidence type="ECO:0000259" key="5">
    <source>
        <dbReference type="PROSITE" id="PS50111"/>
    </source>
</evidence>
<dbReference type="Pfam" id="PF12729">
    <property type="entry name" value="4HB_MCP_1"/>
    <property type="match status" value="1"/>
</dbReference>
<dbReference type="CDD" id="cd06225">
    <property type="entry name" value="HAMP"/>
    <property type="match status" value="1"/>
</dbReference>
<keyword evidence="4" id="KW-0472">Membrane</keyword>
<sequence>MKKGSNHFKSTTGFGIKFKLQVSFLAIIILTLLVGTVGYYGIYRLNQNAQDLGDHWLKATNALSLVVEDTEDMQRTLLLGFSERHDATAYQGIKFNFLNNKTKWESDFAAYNKYVTSADGKARSETMKKSFDDYLTDANQVWKLIEDQNDVEARSLLTNKSKESFDQVIKAMEAQMYFMDKGGEQAVADAQTTNATGLMFLIIFICGAFVIGMVLTIVLARNISRPLGEVTRVAQSVANGDLSITVPDIKNRDEIGVLAQAVREMVGTLREIIGEVLTQSASVAATSEELSAAAEEATAVSEQVSTTLVQLAQGASNQALSVKDTNIVIEQMSSSAQQLAANTEIVNESSEKAAHAANVGSLQVENAVRKIEQIRDVSVQTSEAVFHLGEQSKQIGQIVDVIKGISDQTNLLALNAAIEAARAGEHGSGFAVVAEEVRKLAEQSSSSATQIATLITNIQRETERVIEGMEMGKEEVVSGVDAVNLAGNSFKTIVEEVNTVVEQIQEVISVTQQMAGGAAQAVESVKSIGVIAEETAASTQEVSSASEEQAVTMGSVSRAAEELAKLGESLSLLVNKFNV</sequence>
<dbReference type="InterPro" id="IPR024478">
    <property type="entry name" value="HlyB_4HB_MCP"/>
</dbReference>
<dbReference type="SUPFAM" id="SSF58104">
    <property type="entry name" value="Methyl-accepting chemotaxis protein (MCP) signaling domain"/>
    <property type="match status" value="1"/>
</dbReference>
<keyword evidence="4" id="KW-1133">Transmembrane helix</keyword>
<evidence type="ECO:0000256" key="1">
    <source>
        <dbReference type="ARBA" id="ARBA00023224"/>
    </source>
</evidence>
<dbReference type="SMART" id="SM00304">
    <property type="entry name" value="HAMP"/>
    <property type="match status" value="1"/>
</dbReference>
<organism evidence="7 8">
    <name type="scientific">Desulfosporosinus acidiphilus (strain DSM 22704 / JCM 16185 / SJ4)</name>
    <dbReference type="NCBI Taxonomy" id="646529"/>
    <lineage>
        <taxon>Bacteria</taxon>
        <taxon>Bacillati</taxon>
        <taxon>Bacillota</taxon>
        <taxon>Clostridia</taxon>
        <taxon>Eubacteriales</taxon>
        <taxon>Desulfitobacteriaceae</taxon>
        <taxon>Desulfosporosinus</taxon>
    </lineage>
</organism>
<dbReference type="GO" id="GO:0004888">
    <property type="term" value="F:transmembrane signaling receptor activity"/>
    <property type="evidence" value="ECO:0007669"/>
    <property type="project" value="InterPro"/>
</dbReference>
<dbReference type="PROSITE" id="PS50885">
    <property type="entry name" value="HAMP"/>
    <property type="match status" value="1"/>
</dbReference>
<protein>
    <submittedName>
        <fullName evidence="7">Methyl-accepting chemotaxis protein</fullName>
    </submittedName>
</protein>